<accession>A0ABN8TBR5</accession>
<evidence type="ECO:0000313" key="1">
    <source>
        <dbReference type="EMBL" id="CAH6637083.1"/>
    </source>
</evidence>
<protein>
    <submittedName>
        <fullName evidence="1">DUF4186 domain-containing protein</fullName>
    </submittedName>
</protein>
<sequence length="121" mass="13729">MVPLDNLFTRLARSPFRSRFKLGVKERQYCYDKGPDVIDRHAADFVASRLAPAQPKNDGKQTPMRGHPVFIAQHATATCCRGCLEKWHNIPAGTPLDDAQQHYIVGVIHHWLVIQMNKPQS</sequence>
<evidence type="ECO:0000313" key="2">
    <source>
        <dbReference type="Proteomes" id="UP001152651"/>
    </source>
</evidence>
<reference evidence="1" key="1">
    <citation type="submission" date="2022-05" db="EMBL/GenBank/DDBJ databases">
        <authorList>
            <person name="Blom J."/>
        </authorList>
    </citation>
    <scope>NUCLEOTIDE SEQUENCE</scope>
    <source>
        <strain evidence="1">Type strain: CPO20170097</strain>
    </source>
</reference>
<dbReference type="InterPro" id="IPR020378">
    <property type="entry name" value="DUF4186"/>
</dbReference>
<dbReference type="RefSeq" id="WP_253897740.1">
    <property type="nucleotide sequence ID" value="NZ_CALSBS010000006.1"/>
</dbReference>
<dbReference type="Pfam" id="PF13811">
    <property type="entry name" value="DUF4186"/>
    <property type="match status" value="1"/>
</dbReference>
<dbReference type="EMBL" id="CALSBS010000006">
    <property type="protein sequence ID" value="CAH6637083.1"/>
    <property type="molecule type" value="Genomic_DNA"/>
</dbReference>
<comment type="caution">
    <text evidence="1">The sequence shown here is derived from an EMBL/GenBank/DDBJ whole genome shotgun (WGS) entry which is preliminary data.</text>
</comment>
<dbReference type="Proteomes" id="UP001152651">
    <property type="component" value="Unassembled WGS sequence"/>
</dbReference>
<gene>
    <name evidence="1" type="ORF">FBBNIHIM_09680</name>
</gene>
<proteinExistence type="predicted"/>
<name>A0ABN8TBR5_9ENTR</name>
<organism evidence="1 2">
    <name type="scientific">Pseudocitrobacter vendiensis</name>
    <dbReference type="NCBI Taxonomy" id="2488306"/>
    <lineage>
        <taxon>Bacteria</taxon>
        <taxon>Pseudomonadati</taxon>
        <taxon>Pseudomonadota</taxon>
        <taxon>Gammaproteobacteria</taxon>
        <taxon>Enterobacterales</taxon>
        <taxon>Enterobacteriaceae</taxon>
        <taxon>Pseudocitrobacter</taxon>
    </lineage>
</organism>
<keyword evidence="2" id="KW-1185">Reference proteome</keyword>